<feature type="compositionally biased region" description="Polar residues" evidence="2">
    <location>
        <begin position="313"/>
        <end position="333"/>
    </location>
</feature>
<evidence type="ECO:0000256" key="2">
    <source>
        <dbReference type="SAM" id="MobiDB-lite"/>
    </source>
</evidence>
<dbReference type="OrthoDB" id="377209at2759"/>
<feature type="compositionally biased region" description="Basic and acidic residues" evidence="2">
    <location>
        <begin position="24"/>
        <end position="42"/>
    </location>
</feature>
<dbReference type="PROSITE" id="PS51391">
    <property type="entry name" value="CID"/>
    <property type="match status" value="1"/>
</dbReference>
<dbReference type="Gene3D" id="1.10.10.790">
    <property type="entry name" value="Surp module"/>
    <property type="match status" value="1"/>
</dbReference>
<proteinExistence type="predicted"/>
<feature type="compositionally biased region" description="Acidic residues" evidence="2">
    <location>
        <begin position="744"/>
        <end position="753"/>
    </location>
</feature>
<dbReference type="GO" id="GO:0003723">
    <property type="term" value="F:RNA binding"/>
    <property type="evidence" value="ECO:0007669"/>
    <property type="project" value="UniProtKB-KW"/>
</dbReference>
<dbReference type="SUPFAM" id="SSF109905">
    <property type="entry name" value="Surp module (SWAP domain)"/>
    <property type="match status" value="1"/>
</dbReference>
<reference evidence="4 5" key="2">
    <citation type="submission" date="2015-05" db="EMBL/GenBank/DDBJ databases">
        <authorList>
            <person name="Morales-Cruz A."/>
            <person name="Amrine K.C."/>
            <person name="Cantu D."/>
        </authorList>
    </citation>
    <scope>NUCLEOTIDE SEQUENCE [LARGE SCALE GENOMIC DNA]</scope>
    <source>
        <strain evidence="4">UCRPC4</strain>
    </source>
</reference>
<evidence type="ECO:0000259" key="3">
    <source>
        <dbReference type="PROSITE" id="PS51391"/>
    </source>
</evidence>
<evidence type="ECO:0000256" key="1">
    <source>
        <dbReference type="ARBA" id="ARBA00022884"/>
    </source>
</evidence>
<dbReference type="Gene3D" id="1.25.40.90">
    <property type="match status" value="1"/>
</dbReference>
<dbReference type="Proteomes" id="UP000053317">
    <property type="component" value="Unassembled WGS sequence"/>
</dbReference>
<feature type="compositionally biased region" description="Low complexity" evidence="2">
    <location>
        <begin position="94"/>
        <end position="109"/>
    </location>
</feature>
<dbReference type="InterPro" id="IPR008942">
    <property type="entry name" value="ENTH_VHS"/>
</dbReference>
<evidence type="ECO:0000313" key="4">
    <source>
        <dbReference type="EMBL" id="KKY28601.1"/>
    </source>
</evidence>
<comment type="caution">
    <text evidence="4">The sequence shown here is derived from an EMBL/GenBank/DDBJ whole genome shotgun (WGS) entry which is preliminary data.</text>
</comment>
<dbReference type="PANTHER" id="PTHR23140">
    <property type="entry name" value="RNA PROCESSING PROTEIN LD23810P"/>
    <property type="match status" value="1"/>
</dbReference>
<reference evidence="4 5" key="1">
    <citation type="submission" date="2015-05" db="EMBL/GenBank/DDBJ databases">
        <title>Distinctive expansion of gene families associated with plant cell wall degradation and secondary metabolism in the genomes of grapevine trunk pathogens.</title>
        <authorList>
            <person name="Lawrence D.P."/>
            <person name="Travadon R."/>
            <person name="Rolshausen P.E."/>
            <person name="Baumgartner K."/>
        </authorList>
    </citation>
    <scope>NUCLEOTIDE SEQUENCE [LARGE SCALE GENOMIC DNA]</scope>
    <source>
        <strain evidence="4">UCRPC4</strain>
    </source>
</reference>
<feature type="domain" description="CID" evidence="3">
    <location>
        <begin position="469"/>
        <end position="665"/>
    </location>
</feature>
<dbReference type="EMBL" id="LCWF01000010">
    <property type="protein sequence ID" value="KKY28601.1"/>
    <property type="molecule type" value="Genomic_DNA"/>
</dbReference>
<dbReference type="InterPro" id="IPR051485">
    <property type="entry name" value="SR-CTD_assoc_factor"/>
</dbReference>
<feature type="region of interest" description="Disordered" evidence="2">
    <location>
        <begin position="1"/>
        <end position="174"/>
    </location>
</feature>
<organism evidence="4 5">
    <name type="scientific">Phaeomoniella chlamydospora</name>
    <name type="common">Phaeoacremonium chlamydosporum</name>
    <dbReference type="NCBI Taxonomy" id="158046"/>
    <lineage>
        <taxon>Eukaryota</taxon>
        <taxon>Fungi</taxon>
        <taxon>Dikarya</taxon>
        <taxon>Ascomycota</taxon>
        <taxon>Pezizomycotina</taxon>
        <taxon>Eurotiomycetes</taxon>
        <taxon>Chaetothyriomycetidae</taxon>
        <taxon>Phaeomoniellales</taxon>
        <taxon>Phaeomoniellaceae</taxon>
        <taxon>Phaeomoniella</taxon>
    </lineage>
</organism>
<dbReference type="InterPro" id="IPR035967">
    <property type="entry name" value="SWAP/Surp_sf"/>
</dbReference>
<protein>
    <recommendedName>
        <fullName evidence="3">CID domain-containing protein</fullName>
    </recommendedName>
</protein>
<keyword evidence="1" id="KW-0694">RNA-binding</keyword>
<dbReference type="Pfam" id="PF01805">
    <property type="entry name" value="Surp"/>
    <property type="match status" value="1"/>
</dbReference>
<feature type="compositionally biased region" description="Polar residues" evidence="2">
    <location>
        <begin position="774"/>
        <end position="789"/>
    </location>
</feature>
<evidence type="ECO:0000313" key="5">
    <source>
        <dbReference type="Proteomes" id="UP000053317"/>
    </source>
</evidence>
<sequence>MPNSSNLKDFPEVSAKLSAPTKKSLFERQKAEAEAKRAREEAATAAVYEDFVKSFDDEASTPDRSGLRTGPSPGGYASGPGKRHFTSTTGRNSGPGSLGPVPSSRSSGPGTLGQSHSAFGRKRPFEETATPKRGHGMFSYNDNATLSAPRDAVSAFKSSDDDEDRMADSRAEDRAAAKPTIQLLSLPPGTSNSVIKALIPSLLSVDNIRITSKQAQGSGVTERNSSSAIVTLASETPASDIDTVVNSLQNRYLGRGYYLSISRHLSSAVASSLLSTPGAGGNTNLPFGAKPTQQAGSLNRAPPPNNRGFAPPTSYTPTGVQRSNGGSQVTVQPPNDLKQIKLIHKTLEALLTYGPEFEALLMSRPSVQRDEKWAWLWNARSSGGVYYRWRLWELVTSSGPPKNRVGGDGQVLFDRGAAWLPPDQNLRYEYTTEMNEFVSDSDYDSSDEEDDERRDQNVSEGQPDGNGFLAPIARAKLVHLLSRLPDTNARLRKGDVARITSFAIDNAGAGADEVVDLITANVVHPFNYTKANPEYERKQTSDEEDNGSDDDSKARAKNGQNKSPGNVDMTAASLVGLYIISDILSSSSTSGVRHAWRYRSLFETALKRRHVFETLGRADKELGWGKLKAEKWKRSVNSLLNMFEGWSVFPQHSQEAFVESFNNPPLSEAEKADLEREELRKQKAAEEDKKAKSRWKSVEDAKQAMADVDQEMKDVDGEDLDDEYNDEDTVLDDEALDGVPMVDSSEEEDEPPDAEALPAPSVEEPARQEPAPAVTTSSPKIHMQATIQQPVGRRQRPTAADMFADESDND</sequence>
<gene>
    <name evidence="4" type="ORF">UCRPC4_g00406</name>
</gene>
<feature type="region of interest" description="Disordered" evidence="2">
    <location>
        <begin position="282"/>
        <end position="333"/>
    </location>
</feature>
<dbReference type="GO" id="GO:0006396">
    <property type="term" value="P:RNA processing"/>
    <property type="evidence" value="ECO:0007669"/>
    <property type="project" value="InterPro"/>
</dbReference>
<feature type="compositionally biased region" description="Acidic residues" evidence="2">
    <location>
        <begin position="439"/>
        <end position="452"/>
    </location>
</feature>
<dbReference type="AlphaFoldDB" id="A0A0G2F2U3"/>
<accession>A0A0G2F2U3</accession>
<feature type="region of interest" description="Disordered" evidence="2">
    <location>
        <begin position="439"/>
        <end position="468"/>
    </location>
</feature>
<dbReference type="PANTHER" id="PTHR23140:SF0">
    <property type="entry name" value="U2 SNRNP-ASSOCIATED SURP MOTIF-CONTAINING PROTEIN"/>
    <property type="match status" value="1"/>
</dbReference>
<feature type="region of interest" description="Disordered" evidence="2">
    <location>
        <begin position="668"/>
        <end position="810"/>
    </location>
</feature>
<feature type="compositionally biased region" description="Acidic residues" evidence="2">
    <location>
        <begin position="716"/>
        <end position="736"/>
    </location>
</feature>
<feature type="compositionally biased region" description="Basic and acidic residues" evidence="2">
    <location>
        <begin position="668"/>
        <end position="702"/>
    </location>
</feature>
<name>A0A0G2F2U3_PHACM</name>
<dbReference type="InterPro" id="IPR006569">
    <property type="entry name" value="CID_dom"/>
</dbReference>
<keyword evidence="5" id="KW-1185">Reference proteome</keyword>
<dbReference type="InterPro" id="IPR000061">
    <property type="entry name" value="Surp"/>
</dbReference>
<feature type="region of interest" description="Disordered" evidence="2">
    <location>
        <begin position="531"/>
        <end position="567"/>
    </location>
</feature>
<dbReference type="GO" id="GO:0005634">
    <property type="term" value="C:nucleus"/>
    <property type="evidence" value="ECO:0007669"/>
    <property type="project" value="TreeGrafter"/>
</dbReference>